<keyword evidence="10" id="KW-1185">Reference proteome</keyword>
<dbReference type="PANTHER" id="PTHR43045:SF2">
    <property type="entry name" value="INNER MEMBRANE METABOLITE TRANSPORT PROTEIN YHJE"/>
    <property type="match status" value="1"/>
</dbReference>
<feature type="transmembrane region" description="Helical" evidence="7">
    <location>
        <begin position="376"/>
        <end position="396"/>
    </location>
</feature>
<dbReference type="PANTHER" id="PTHR43045">
    <property type="entry name" value="SHIKIMATE TRANSPORTER"/>
    <property type="match status" value="1"/>
</dbReference>
<proteinExistence type="predicted"/>
<comment type="caution">
    <text evidence="9">The sequence shown here is derived from an EMBL/GenBank/DDBJ whole genome shotgun (WGS) entry which is preliminary data.</text>
</comment>
<feature type="transmembrane region" description="Helical" evidence="7">
    <location>
        <begin position="62"/>
        <end position="84"/>
    </location>
</feature>
<dbReference type="GO" id="GO:0005886">
    <property type="term" value="C:plasma membrane"/>
    <property type="evidence" value="ECO:0007669"/>
    <property type="project" value="UniProtKB-SubCell"/>
</dbReference>
<name>A0A9N8RU09_9BURK</name>
<keyword evidence="6 7" id="KW-0472">Membrane</keyword>
<feature type="transmembrane region" description="Helical" evidence="7">
    <location>
        <begin position="195"/>
        <end position="214"/>
    </location>
</feature>
<dbReference type="SUPFAM" id="SSF103473">
    <property type="entry name" value="MFS general substrate transporter"/>
    <property type="match status" value="1"/>
</dbReference>
<reference evidence="9" key="1">
    <citation type="submission" date="2021-04" db="EMBL/GenBank/DDBJ databases">
        <authorList>
            <person name="Vanwijnsberghe S."/>
        </authorList>
    </citation>
    <scope>NUCLEOTIDE SEQUENCE</scope>
    <source>
        <strain evidence="9">LMG 31841</strain>
    </source>
</reference>
<dbReference type="InterPro" id="IPR036259">
    <property type="entry name" value="MFS_trans_sf"/>
</dbReference>
<dbReference type="Pfam" id="PF07690">
    <property type="entry name" value="MFS_1"/>
    <property type="match status" value="1"/>
</dbReference>
<dbReference type="GO" id="GO:0022857">
    <property type="term" value="F:transmembrane transporter activity"/>
    <property type="evidence" value="ECO:0007669"/>
    <property type="project" value="InterPro"/>
</dbReference>
<evidence type="ECO:0000256" key="5">
    <source>
        <dbReference type="ARBA" id="ARBA00022989"/>
    </source>
</evidence>
<sequence>MSTSPLSATPPDVAGKNSTSRVIFASFIGTAIEFYDFYVYATAAALVIGPVFFPHGSATAQALSAFVTFGIAFVARPIGSFLFGHFGDRIGRKSTLVASLLVMGLSTTLIGFVPGYDSIGSLAPILLCILRFGQGIGLGGEWGGAALLATENAPAGKRGWFGMFPQLGPSIGFLASNGLFFGLALSLSDEQFRSWGWRVPFIVSAVLVALGLYVRLKIAETPAFQAAIDRQERVRVPVATLLSQHWRPTILGALAMVVCYTLFYNATTFSLSYGVSTLHIPRPTFLGMLCVAVVFMALATPLSAWAADRFGRKPVLVVGILAAILSGFAMAPLLGSGSMPLVLLFLIIELFLMGVTFAPMGALLPELFPTNVRYTGAGVSYNLGGILGASVAPYIAQVLAAHGGLSWVGAYVSCAAAVSLLGVLCMRETRHTQLM</sequence>
<dbReference type="AlphaFoldDB" id="A0A9N8RU09"/>
<evidence type="ECO:0000313" key="9">
    <source>
        <dbReference type="EMBL" id="CAG4889834.1"/>
    </source>
</evidence>
<dbReference type="RefSeq" id="WP_228874959.1">
    <property type="nucleotide sequence ID" value="NZ_CAJQYX010000022.1"/>
</dbReference>
<evidence type="ECO:0000256" key="4">
    <source>
        <dbReference type="ARBA" id="ARBA00022692"/>
    </source>
</evidence>
<keyword evidence="2" id="KW-0813">Transport</keyword>
<feature type="transmembrane region" description="Helical" evidence="7">
    <location>
        <begin position="96"/>
        <end position="116"/>
    </location>
</feature>
<feature type="transmembrane region" description="Helical" evidence="7">
    <location>
        <begin position="341"/>
        <end position="364"/>
    </location>
</feature>
<dbReference type="EMBL" id="CAJQZC010000002">
    <property type="protein sequence ID" value="CAG4889834.1"/>
    <property type="molecule type" value="Genomic_DNA"/>
</dbReference>
<evidence type="ECO:0000256" key="3">
    <source>
        <dbReference type="ARBA" id="ARBA00022475"/>
    </source>
</evidence>
<evidence type="ECO:0000256" key="1">
    <source>
        <dbReference type="ARBA" id="ARBA00004651"/>
    </source>
</evidence>
<accession>A0A9N8RU09</accession>
<dbReference type="InterPro" id="IPR011701">
    <property type="entry name" value="MFS"/>
</dbReference>
<feature type="transmembrane region" description="Helical" evidence="7">
    <location>
        <begin position="250"/>
        <end position="273"/>
    </location>
</feature>
<feature type="transmembrane region" description="Helical" evidence="7">
    <location>
        <begin position="314"/>
        <end position="335"/>
    </location>
</feature>
<evidence type="ECO:0000256" key="7">
    <source>
        <dbReference type="SAM" id="Phobius"/>
    </source>
</evidence>
<protein>
    <submittedName>
        <fullName evidence="9">Inner membrane metabolite transport protein YhjE</fullName>
    </submittedName>
</protein>
<dbReference type="PROSITE" id="PS50850">
    <property type="entry name" value="MFS"/>
    <property type="match status" value="1"/>
</dbReference>
<gene>
    <name evidence="9" type="primary">yhjE</name>
    <name evidence="9" type="ORF">LMG31841_00907</name>
</gene>
<dbReference type="InterPro" id="IPR020846">
    <property type="entry name" value="MFS_dom"/>
</dbReference>
<dbReference type="InterPro" id="IPR005828">
    <property type="entry name" value="MFS_sugar_transport-like"/>
</dbReference>
<evidence type="ECO:0000259" key="8">
    <source>
        <dbReference type="PROSITE" id="PS50850"/>
    </source>
</evidence>
<organism evidence="9 10">
    <name type="scientific">Paraburkholderia saeva</name>
    <dbReference type="NCBI Taxonomy" id="2777537"/>
    <lineage>
        <taxon>Bacteria</taxon>
        <taxon>Pseudomonadati</taxon>
        <taxon>Pseudomonadota</taxon>
        <taxon>Betaproteobacteria</taxon>
        <taxon>Burkholderiales</taxon>
        <taxon>Burkholderiaceae</taxon>
        <taxon>Paraburkholderia</taxon>
    </lineage>
</organism>
<keyword evidence="3" id="KW-1003">Cell membrane</keyword>
<dbReference type="FunFam" id="1.20.1250.20:FF:000001">
    <property type="entry name" value="Dicarboxylate MFS transporter"/>
    <property type="match status" value="1"/>
</dbReference>
<evidence type="ECO:0000256" key="6">
    <source>
        <dbReference type="ARBA" id="ARBA00023136"/>
    </source>
</evidence>
<feature type="domain" description="Major facilitator superfamily (MFS) profile" evidence="8">
    <location>
        <begin position="22"/>
        <end position="430"/>
    </location>
</feature>
<dbReference type="Pfam" id="PF00083">
    <property type="entry name" value="Sugar_tr"/>
    <property type="match status" value="1"/>
</dbReference>
<keyword evidence="5 7" id="KW-1133">Transmembrane helix</keyword>
<dbReference type="PROSITE" id="PS00216">
    <property type="entry name" value="SUGAR_TRANSPORT_1"/>
    <property type="match status" value="1"/>
</dbReference>
<comment type="subcellular location">
    <subcellularLocation>
        <location evidence="1">Cell membrane</location>
        <topology evidence="1">Multi-pass membrane protein</topology>
    </subcellularLocation>
</comment>
<keyword evidence="4 7" id="KW-0812">Transmembrane</keyword>
<evidence type="ECO:0000313" key="10">
    <source>
        <dbReference type="Proteomes" id="UP000789704"/>
    </source>
</evidence>
<dbReference type="Gene3D" id="1.20.1250.20">
    <property type="entry name" value="MFS general substrate transporter like domains"/>
    <property type="match status" value="1"/>
</dbReference>
<feature type="transmembrane region" description="Helical" evidence="7">
    <location>
        <begin position="285"/>
        <end position="307"/>
    </location>
</feature>
<dbReference type="CDD" id="cd17369">
    <property type="entry name" value="MFS_ShiA_like"/>
    <property type="match status" value="1"/>
</dbReference>
<dbReference type="InterPro" id="IPR005829">
    <property type="entry name" value="Sugar_transporter_CS"/>
</dbReference>
<feature type="transmembrane region" description="Helical" evidence="7">
    <location>
        <begin position="408"/>
        <end position="426"/>
    </location>
</feature>
<dbReference type="Proteomes" id="UP000789704">
    <property type="component" value="Unassembled WGS sequence"/>
</dbReference>
<evidence type="ECO:0000256" key="2">
    <source>
        <dbReference type="ARBA" id="ARBA00022448"/>
    </source>
</evidence>